<keyword evidence="2" id="KW-1185">Reference proteome</keyword>
<evidence type="ECO:0000313" key="2">
    <source>
        <dbReference type="Proteomes" id="UP000076715"/>
    </source>
</evidence>
<dbReference type="Proteomes" id="UP000076715">
    <property type="component" value="Unassembled WGS sequence"/>
</dbReference>
<dbReference type="AlphaFoldDB" id="A0A162Y599"/>
<organism evidence="1 2">
    <name type="scientific">Aquimarina aggregata</name>
    <dbReference type="NCBI Taxonomy" id="1642818"/>
    <lineage>
        <taxon>Bacteria</taxon>
        <taxon>Pseudomonadati</taxon>
        <taxon>Bacteroidota</taxon>
        <taxon>Flavobacteriia</taxon>
        <taxon>Flavobacteriales</taxon>
        <taxon>Flavobacteriaceae</taxon>
        <taxon>Aquimarina</taxon>
    </lineage>
</organism>
<comment type="caution">
    <text evidence="1">The sequence shown here is derived from an EMBL/GenBank/DDBJ whole genome shotgun (WGS) entry which is preliminary data.</text>
</comment>
<sequence>MAGHNVVFGQVENFDREQVVKKPVKHYVLVSGLDYHDIWSFNSYALDEKKRIDGLANDLEIQIIYVIDILPGTITKIEKDEGAVTETVTQYDEITKSNYPSHHTFDDLGKTNYITKNTIYDVVLEIGTTHPKSLMEMHIFSHAYWNGPILANTYSTGAVDIDMRIDDTTSVSSNFTIAMNSIGYLKIWGCSFPIAANALFSRIRRNSNYSSSLIEDDVVFSYPPDHFNFVTSSGESLDLVGILNDRLGKSFNVTSKIDLTFKEIKLLAAKEFNGVYAAFLAYRAGINVYAALPATYAEITPSFVISSNTMQNVNFYKNHLNVTVDAGDYGLYDKTTIQGFIDMNP</sequence>
<reference evidence="1 2" key="1">
    <citation type="submission" date="2016-01" db="EMBL/GenBank/DDBJ databases">
        <title>The draft genome sequence of Aquimarina sp. RZW4-3-2.</title>
        <authorList>
            <person name="Wang Y."/>
        </authorList>
    </citation>
    <scope>NUCLEOTIDE SEQUENCE [LARGE SCALE GENOMIC DNA]</scope>
    <source>
        <strain evidence="1 2">RZW4-3-2</strain>
    </source>
</reference>
<name>A0A162Y599_9FLAO</name>
<evidence type="ECO:0000313" key="1">
    <source>
        <dbReference type="EMBL" id="KZS38927.1"/>
    </source>
</evidence>
<protein>
    <submittedName>
        <fullName evidence="1">Uncharacterized protein</fullName>
    </submittedName>
</protein>
<proteinExistence type="predicted"/>
<dbReference type="RefSeq" id="WP_066318877.1">
    <property type="nucleotide sequence ID" value="NZ_CANLSS010000031.1"/>
</dbReference>
<dbReference type="STRING" id="1642818.AWE51_15205"/>
<dbReference type="OrthoDB" id="1267248at2"/>
<gene>
    <name evidence="1" type="ORF">AWE51_15205</name>
</gene>
<dbReference type="EMBL" id="LQRT01000046">
    <property type="protein sequence ID" value="KZS38927.1"/>
    <property type="molecule type" value="Genomic_DNA"/>
</dbReference>
<accession>A0A162Y599</accession>